<organism evidence="3 4">
    <name type="scientific">Streptococcus thermophilus</name>
    <dbReference type="NCBI Taxonomy" id="1308"/>
    <lineage>
        <taxon>Bacteria</taxon>
        <taxon>Bacillati</taxon>
        <taxon>Bacillota</taxon>
        <taxon>Bacilli</taxon>
        <taxon>Lactobacillales</taxon>
        <taxon>Streptococcaceae</taxon>
        <taxon>Streptococcus</taxon>
    </lineage>
</organism>
<geneLocation type="plasmid" evidence="4">
    <name>: psthermo</name>
</geneLocation>
<dbReference type="GO" id="GO:0003677">
    <property type="term" value="F:DNA binding"/>
    <property type="evidence" value="ECO:0007669"/>
    <property type="project" value="InterPro"/>
</dbReference>
<evidence type="ECO:0000256" key="1">
    <source>
        <dbReference type="ARBA" id="ARBA00008909"/>
    </source>
</evidence>
<protein>
    <submittedName>
        <fullName evidence="3">Protein rep</fullName>
    </submittedName>
</protein>
<proteinExistence type="inferred from homology"/>
<evidence type="ECO:0000313" key="4">
    <source>
        <dbReference type="Proteomes" id="UP000509791"/>
    </source>
</evidence>
<dbReference type="EMBL" id="LR822028">
    <property type="protein sequence ID" value="CAD0153542.1"/>
    <property type="molecule type" value="Genomic_DNA"/>
</dbReference>
<dbReference type="InterPro" id="IPR000989">
    <property type="entry name" value="Rep"/>
</dbReference>
<keyword evidence="3" id="KW-0614">Plasmid</keyword>
<dbReference type="GO" id="GO:0006260">
    <property type="term" value="P:DNA replication"/>
    <property type="evidence" value="ECO:0007669"/>
    <property type="project" value="UniProtKB-KW"/>
</dbReference>
<dbReference type="AlphaFoldDB" id="A0A8D6U9D8"/>
<evidence type="ECO:0000256" key="2">
    <source>
        <dbReference type="ARBA" id="ARBA00022705"/>
    </source>
</evidence>
<dbReference type="Pfam" id="PF01446">
    <property type="entry name" value="Rep_1"/>
    <property type="match status" value="1"/>
</dbReference>
<name>A0A8D6U9D8_STRTR</name>
<evidence type="ECO:0000313" key="3">
    <source>
        <dbReference type="EMBL" id="CAD0153542.1"/>
    </source>
</evidence>
<comment type="similarity">
    <text evidence="1">Belongs to the Gram-positive plasmids replication protein type 1 family.</text>
</comment>
<accession>A0A8D6U9D8</accession>
<keyword evidence="2" id="KW-0235">DNA replication</keyword>
<reference evidence="3 4" key="1">
    <citation type="submission" date="2020-06" db="EMBL/GenBank/DDBJ databases">
        <authorList>
            <person name="Chuat V."/>
        </authorList>
    </citation>
    <scope>NUCLEOTIDE SEQUENCE [LARGE SCALE GENOMIC DNA]</scope>
    <source>
        <plasmid evidence="4">Plasmid: psthermo</plasmid>
    </source>
</reference>
<dbReference type="Proteomes" id="UP000509791">
    <property type="component" value="Plasmid pSTHERMO"/>
</dbReference>
<sequence>MFNQNNKLRRIAGTFLYIQKNFLQENYNMTGNEKQVFKDYSKQGKDRKWRERKLKNIELAGRLEKLGYRSFERVYQCAEVLKFIEQQDGTKKLYQSYFCKNKLCPICNWRRSMKYAYQAELVVNEAMKRYPKGRFLFLTLTIKNVSGKELNKTLSKMTEGFNRLFKYKKVDKNVIGYLRATEVTYSTEHEDYHPHLHVLLFVKSSYFTGNNTNYISQEEWTKLWAKAMKLDYTPVVDIRTVKAHKRKNLKSAIIETAKYPVKPFDVDTEDVTLFSEMVKERITEDLTNGLHRKRQIGFGKLFKEIKAELALDDVEEGDLVQTGSEENSESTGREIVAFWNWDRKNYFVR</sequence>
<gene>
    <name evidence="3" type="primary">rep</name>
    <name evidence="3" type="ORF">STHERMO_P0001</name>
</gene>